<organism evidence="3 5">
    <name type="scientific">Leyella lascolaii</name>
    <dbReference type="NCBI Taxonomy" id="1776379"/>
    <lineage>
        <taxon>Bacteria</taxon>
        <taxon>Pseudomonadati</taxon>
        <taxon>Bacteroidota</taxon>
        <taxon>Bacteroidia</taxon>
        <taxon>Bacteroidales</taxon>
        <taxon>Prevotellaceae</taxon>
        <taxon>Leyella</taxon>
    </lineage>
</organism>
<sequence>MRNNHKNNYCVILAGGKGRRLWPWSREQYPKQFIDFFGCGRTQLQQTFDRFSKIVPHENIYVNTNINYAGIVKEQLPELPEQNIMAEPIHRNTAPSAAWTTHRILHTNPEASIVITPSDQIVQNEEMFAKNINEGLDFVSTHDCILTMGVKPTRPEPGYGYIQAGEPVGNDVFMVQSFTEKPEREFAKIFMESGEFYWNTGLFFANARYGFKRFGEILPHVLTSFDEQHPDFTVEDEQNFIRENFPSYPNLSLDYGFLEQTDNVAVMRCEFGWADLGMWHSIYEAMHKGEGDNVVVDSNVMIDDAHNNVIKLPKERLAIINGLEGFIVAEKDNVLLICKKEDSSALVRKFVNEVQMKKGDKYI</sequence>
<proteinExistence type="predicted"/>
<dbReference type="GO" id="GO:0004475">
    <property type="term" value="F:mannose-1-phosphate guanylyltransferase (GTP) activity"/>
    <property type="evidence" value="ECO:0007669"/>
    <property type="project" value="InterPro"/>
</dbReference>
<dbReference type="AlphaFoldDB" id="A0AAW7JS86"/>
<dbReference type="Pfam" id="PF00483">
    <property type="entry name" value="NTP_transferase"/>
    <property type="match status" value="1"/>
</dbReference>
<dbReference type="InterPro" id="IPR051161">
    <property type="entry name" value="Mannose-6P_isomerase_type2"/>
</dbReference>
<dbReference type="PANTHER" id="PTHR46390:SF1">
    <property type="entry name" value="MANNOSE-1-PHOSPHATE GUANYLYLTRANSFERASE"/>
    <property type="match status" value="1"/>
</dbReference>
<dbReference type="SUPFAM" id="SSF159283">
    <property type="entry name" value="Guanosine diphospho-D-mannose pyrophosphorylase/mannose-6-phosphate isomerase linker domain"/>
    <property type="match status" value="1"/>
</dbReference>
<dbReference type="EMBL" id="JAUEIE010000013">
    <property type="protein sequence ID" value="MDN0023502.1"/>
    <property type="molecule type" value="Genomic_DNA"/>
</dbReference>
<name>A0AAW7JS86_9BACT</name>
<dbReference type="InterPro" id="IPR049577">
    <property type="entry name" value="GMPP_N"/>
</dbReference>
<reference evidence="3" key="2">
    <citation type="submission" date="2023-08" db="EMBL/GenBank/DDBJ databases">
        <title>Identification and characterization of horizontal gene transfer across gut microbiota members of farm animals based on homology search.</title>
        <authorList>
            <person name="Schwarzerova J."/>
            <person name="Nykrynova M."/>
            <person name="Jureckova K."/>
            <person name="Cejkova D."/>
            <person name="Rychlik I."/>
        </authorList>
    </citation>
    <scope>NUCLEOTIDE SEQUENCE</scope>
    <source>
        <strain evidence="3">ET15</strain>
        <strain evidence="2">ET37</strain>
    </source>
</reference>
<feature type="domain" description="Nucleotidyl transferase" evidence="1">
    <location>
        <begin position="11"/>
        <end position="288"/>
    </location>
</feature>
<dbReference type="InterPro" id="IPR005835">
    <property type="entry name" value="NTP_transferase_dom"/>
</dbReference>
<keyword evidence="3" id="KW-0548">Nucleotidyltransferase</keyword>
<evidence type="ECO:0000313" key="5">
    <source>
        <dbReference type="Proteomes" id="UP001168478"/>
    </source>
</evidence>
<dbReference type="CDD" id="cd02509">
    <property type="entry name" value="GDP-M1P_Guanylyltransferase"/>
    <property type="match status" value="1"/>
</dbReference>
<evidence type="ECO:0000313" key="2">
    <source>
        <dbReference type="EMBL" id="MDN0023502.1"/>
    </source>
</evidence>
<protein>
    <submittedName>
        <fullName evidence="3">Mannose-1-phosphate guanylyltransferase</fullName>
    </submittedName>
</protein>
<evidence type="ECO:0000313" key="3">
    <source>
        <dbReference type="EMBL" id="MDN0026213.1"/>
    </source>
</evidence>
<reference evidence="3" key="1">
    <citation type="submission" date="2023-06" db="EMBL/GenBank/DDBJ databases">
        <authorList>
            <person name="Zeman M."/>
            <person name="Kubasova T."/>
            <person name="Jahodarova E."/>
            <person name="Nykrynova M."/>
            <person name="Rychlik I."/>
        </authorList>
    </citation>
    <scope>NUCLEOTIDE SEQUENCE</scope>
    <source>
        <strain evidence="3">ET15</strain>
        <strain evidence="2">ET37</strain>
    </source>
</reference>
<comment type="caution">
    <text evidence="3">The sequence shown here is derived from an EMBL/GenBank/DDBJ whole genome shotgun (WGS) entry which is preliminary data.</text>
</comment>
<accession>A0AAW7JS86</accession>
<dbReference type="Proteomes" id="UP001167831">
    <property type="component" value="Unassembled WGS sequence"/>
</dbReference>
<keyword evidence="3" id="KW-0808">Transferase</keyword>
<gene>
    <name evidence="2" type="ORF">QVN81_10800</name>
    <name evidence="3" type="ORF">QVN84_11910</name>
</gene>
<keyword evidence="4" id="KW-1185">Reference proteome</keyword>
<dbReference type="EMBL" id="JAUEIF010000013">
    <property type="protein sequence ID" value="MDN0026213.1"/>
    <property type="molecule type" value="Genomic_DNA"/>
</dbReference>
<dbReference type="GO" id="GO:0009298">
    <property type="term" value="P:GDP-mannose biosynthetic process"/>
    <property type="evidence" value="ECO:0007669"/>
    <property type="project" value="TreeGrafter"/>
</dbReference>
<evidence type="ECO:0000313" key="4">
    <source>
        <dbReference type="Proteomes" id="UP001167831"/>
    </source>
</evidence>
<dbReference type="PANTHER" id="PTHR46390">
    <property type="entry name" value="MANNOSE-1-PHOSPHATE GUANYLYLTRANSFERASE"/>
    <property type="match status" value="1"/>
</dbReference>
<dbReference type="Proteomes" id="UP001168478">
    <property type="component" value="Unassembled WGS sequence"/>
</dbReference>
<dbReference type="RefSeq" id="WP_021993132.1">
    <property type="nucleotide sequence ID" value="NZ_CALUKV010000027.1"/>
</dbReference>
<evidence type="ECO:0000259" key="1">
    <source>
        <dbReference type="Pfam" id="PF00483"/>
    </source>
</evidence>
<dbReference type="SUPFAM" id="SSF53448">
    <property type="entry name" value="Nucleotide-diphospho-sugar transferases"/>
    <property type="match status" value="1"/>
</dbReference>
<dbReference type="InterPro" id="IPR029044">
    <property type="entry name" value="Nucleotide-diphossugar_trans"/>
</dbReference>
<dbReference type="Gene3D" id="3.90.550.10">
    <property type="entry name" value="Spore Coat Polysaccharide Biosynthesis Protein SpsA, Chain A"/>
    <property type="match status" value="1"/>
</dbReference>